<reference evidence="2 3" key="1">
    <citation type="submission" date="2016-04" db="EMBL/GenBank/DDBJ databases">
        <title>A degradative enzymes factory behind the ericoid mycorrhizal symbiosis.</title>
        <authorList>
            <consortium name="DOE Joint Genome Institute"/>
            <person name="Martino E."/>
            <person name="Morin E."/>
            <person name="Grelet G."/>
            <person name="Kuo A."/>
            <person name="Kohler A."/>
            <person name="Daghino S."/>
            <person name="Barry K."/>
            <person name="Choi C."/>
            <person name="Cichocki N."/>
            <person name="Clum A."/>
            <person name="Copeland A."/>
            <person name="Hainaut M."/>
            <person name="Haridas S."/>
            <person name="Labutti K."/>
            <person name="Lindquist E."/>
            <person name="Lipzen A."/>
            <person name="Khouja H.-R."/>
            <person name="Murat C."/>
            <person name="Ohm R."/>
            <person name="Olson A."/>
            <person name="Spatafora J."/>
            <person name="Veneault-Fourrey C."/>
            <person name="Henrissat B."/>
            <person name="Grigoriev I."/>
            <person name="Martin F."/>
            <person name="Perotto S."/>
        </authorList>
    </citation>
    <scope>NUCLEOTIDE SEQUENCE [LARGE SCALE GENOMIC DNA]</scope>
    <source>
        <strain evidence="2 3">F</strain>
    </source>
</reference>
<accession>A0A2J6QV93</accession>
<evidence type="ECO:0000313" key="3">
    <source>
        <dbReference type="Proteomes" id="UP000235786"/>
    </source>
</evidence>
<gene>
    <name evidence="2" type="ORF">L207DRAFT_538059</name>
</gene>
<dbReference type="EMBL" id="KZ613968">
    <property type="protein sequence ID" value="PMD30169.1"/>
    <property type="molecule type" value="Genomic_DNA"/>
</dbReference>
<organism evidence="2 3">
    <name type="scientific">Hyaloscypha variabilis (strain UAMH 11265 / GT02V1 / F)</name>
    <name type="common">Meliniomyces variabilis</name>
    <dbReference type="NCBI Taxonomy" id="1149755"/>
    <lineage>
        <taxon>Eukaryota</taxon>
        <taxon>Fungi</taxon>
        <taxon>Dikarya</taxon>
        <taxon>Ascomycota</taxon>
        <taxon>Pezizomycotina</taxon>
        <taxon>Leotiomycetes</taxon>
        <taxon>Helotiales</taxon>
        <taxon>Hyaloscyphaceae</taxon>
        <taxon>Hyaloscypha</taxon>
        <taxon>Hyaloscypha variabilis</taxon>
    </lineage>
</organism>
<dbReference type="AlphaFoldDB" id="A0A2J6QV93"/>
<feature type="compositionally biased region" description="Acidic residues" evidence="1">
    <location>
        <begin position="54"/>
        <end position="64"/>
    </location>
</feature>
<protein>
    <submittedName>
        <fullName evidence="2">Uncharacterized protein</fullName>
    </submittedName>
</protein>
<sequence>MDSALEAIEAMQNELTSVKAMIEGATLPTAPKPPLVLKKSKDFDSKKGAALSESSDDDGQDSDWDSPSRQHNQPAIERRQMREDEETEEPIAQPAFPAAAAHVVGQSTGKTKRPVWNIIFLIVGLSIESRYHMHNHEVPTVKLRIKDQPERLVALFHVQHSMIRRTSAPNDPDSIYTSTSVHK</sequence>
<name>A0A2J6QV93_HYAVF</name>
<feature type="region of interest" description="Disordered" evidence="1">
    <location>
        <begin position="26"/>
        <end position="96"/>
    </location>
</feature>
<keyword evidence="3" id="KW-1185">Reference proteome</keyword>
<evidence type="ECO:0000256" key="1">
    <source>
        <dbReference type="SAM" id="MobiDB-lite"/>
    </source>
</evidence>
<dbReference type="Proteomes" id="UP000235786">
    <property type="component" value="Unassembled WGS sequence"/>
</dbReference>
<proteinExistence type="predicted"/>
<evidence type="ECO:0000313" key="2">
    <source>
        <dbReference type="EMBL" id="PMD30169.1"/>
    </source>
</evidence>